<dbReference type="RefSeq" id="WP_177282415.1">
    <property type="nucleotide sequence ID" value="NZ_FPKU01000001.1"/>
</dbReference>
<organism evidence="2 3">
    <name type="scientific">Devosia enhydra</name>
    <dbReference type="NCBI Taxonomy" id="665118"/>
    <lineage>
        <taxon>Bacteria</taxon>
        <taxon>Pseudomonadati</taxon>
        <taxon>Pseudomonadota</taxon>
        <taxon>Alphaproteobacteria</taxon>
        <taxon>Hyphomicrobiales</taxon>
        <taxon>Devosiaceae</taxon>
        <taxon>Devosia</taxon>
    </lineage>
</organism>
<evidence type="ECO:0000313" key="3">
    <source>
        <dbReference type="Proteomes" id="UP000183447"/>
    </source>
</evidence>
<protein>
    <submittedName>
        <fullName evidence="2">Uncharacterized protein</fullName>
    </submittedName>
</protein>
<accession>A0A1K2HW36</accession>
<sequence>MASKPDRTVPDVEEMKHRTGRQVDDNLDDMGRDVNDKDTEKARHPQKDVGR</sequence>
<reference evidence="2 3" key="1">
    <citation type="submission" date="2016-11" db="EMBL/GenBank/DDBJ databases">
        <authorList>
            <person name="Jaros S."/>
            <person name="Januszkiewicz K."/>
            <person name="Wedrychowicz H."/>
        </authorList>
    </citation>
    <scope>NUCLEOTIDE SEQUENCE [LARGE SCALE GENOMIC DNA]</scope>
    <source>
        <strain evidence="2 3">ATCC 23634</strain>
    </source>
</reference>
<keyword evidence="3" id="KW-1185">Reference proteome</keyword>
<dbReference type="EMBL" id="FPKU01000001">
    <property type="protein sequence ID" value="SFZ82774.1"/>
    <property type="molecule type" value="Genomic_DNA"/>
</dbReference>
<gene>
    <name evidence="2" type="ORF">SAMN02983003_1268</name>
</gene>
<evidence type="ECO:0000313" key="2">
    <source>
        <dbReference type="EMBL" id="SFZ82774.1"/>
    </source>
</evidence>
<evidence type="ECO:0000256" key="1">
    <source>
        <dbReference type="SAM" id="MobiDB-lite"/>
    </source>
</evidence>
<dbReference type="STRING" id="665118.SAMN02983003_1268"/>
<feature type="region of interest" description="Disordered" evidence="1">
    <location>
        <begin position="1"/>
        <end position="51"/>
    </location>
</feature>
<name>A0A1K2HW36_9HYPH</name>
<dbReference type="AlphaFoldDB" id="A0A1K2HW36"/>
<proteinExistence type="predicted"/>
<dbReference type="Proteomes" id="UP000183447">
    <property type="component" value="Unassembled WGS sequence"/>
</dbReference>